<comment type="caution">
    <text evidence="3">The sequence shown here is derived from an EMBL/GenBank/DDBJ whole genome shotgun (WGS) entry which is preliminary data.</text>
</comment>
<dbReference type="NCBIfam" id="NF005752">
    <property type="entry name" value="PRK07576.1"/>
    <property type="match status" value="1"/>
</dbReference>
<dbReference type="PRINTS" id="PR00081">
    <property type="entry name" value="GDHRDH"/>
</dbReference>
<name>A0ABQ3ZWW5_9ACTN</name>
<dbReference type="Proteomes" id="UP000603200">
    <property type="component" value="Unassembled WGS sequence"/>
</dbReference>
<evidence type="ECO:0000313" key="3">
    <source>
        <dbReference type="EMBL" id="GIE23043.1"/>
    </source>
</evidence>
<dbReference type="InterPro" id="IPR002347">
    <property type="entry name" value="SDR_fam"/>
</dbReference>
<keyword evidence="2" id="KW-0560">Oxidoreductase</keyword>
<dbReference type="InterPro" id="IPR036291">
    <property type="entry name" value="NAD(P)-bd_dom_sf"/>
</dbReference>
<dbReference type="InterPro" id="IPR045017">
    <property type="entry name" value="DECR2-like"/>
</dbReference>
<protein>
    <recommendedName>
        <fullName evidence="5">NAD(P)-dependent dehydrogenase (Short-subunit alcohol dehydrogenase family)</fullName>
    </recommendedName>
</protein>
<dbReference type="PANTHER" id="PTHR43296">
    <property type="entry name" value="PEROXISOMAL 2,4-DIENOYL-COA REDUCTASE"/>
    <property type="match status" value="1"/>
</dbReference>
<dbReference type="SUPFAM" id="SSF51735">
    <property type="entry name" value="NAD(P)-binding Rossmann-fold domains"/>
    <property type="match status" value="1"/>
</dbReference>
<sequence length="261" mass="26773">MSAPELAGKVAFVAGGSSGINLAIARRLSREGARVMLISRDAERLRSAAKLIANDGGEVAWAACDVRDSPGVAAALRTCVEQFGGLDLVISGAAGNFVAPATRLSPNGFRTVVDIDLVGTYHVAKHSYPFLTKPGASILSISAPMADRPMPGQAHVASAKAGINALTRSLALEWAAAGVRVNAISPGFIAETEGVARLIDTAEKAERLQRAIPAQRLGSKADVAELALFLCTARAEYITGAVIACDGGWSLAGPSVLDAAG</sequence>
<accession>A0ABQ3ZWW5</accession>
<dbReference type="EMBL" id="BOMN01000087">
    <property type="protein sequence ID" value="GIE23043.1"/>
    <property type="molecule type" value="Genomic_DNA"/>
</dbReference>
<evidence type="ECO:0000256" key="1">
    <source>
        <dbReference type="ARBA" id="ARBA00022857"/>
    </source>
</evidence>
<evidence type="ECO:0000256" key="2">
    <source>
        <dbReference type="ARBA" id="ARBA00023002"/>
    </source>
</evidence>
<gene>
    <name evidence="3" type="ORF">Ahu01nite_061450</name>
</gene>
<reference evidence="3 4" key="1">
    <citation type="submission" date="2021-01" db="EMBL/GenBank/DDBJ databases">
        <title>Whole genome shotgun sequence of Actinoplanes humidus NBRC 14915.</title>
        <authorList>
            <person name="Komaki H."/>
            <person name="Tamura T."/>
        </authorList>
    </citation>
    <scope>NUCLEOTIDE SEQUENCE [LARGE SCALE GENOMIC DNA]</scope>
    <source>
        <strain evidence="3 4">NBRC 14915</strain>
    </source>
</reference>
<keyword evidence="4" id="KW-1185">Reference proteome</keyword>
<dbReference type="RefSeq" id="WP_203840102.1">
    <property type="nucleotide sequence ID" value="NZ_BAAATV010000014.1"/>
</dbReference>
<dbReference type="PANTHER" id="PTHR43296:SF2">
    <property type="entry name" value="PEROXISOMAL 2,4-DIENOYL-COA REDUCTASE [(3E)-ENOYL-COA-PRODUCING]"/>
    <property type="match status" value="1"/>
</dbReference>
<evidence type="ECO:0008006" key="5">
    <source>
        <dbReference type="Google" id="ProtNLM"/>
    </source>
</evidence>
<organism evidence="3 4">
    <name type="scientific">Winogradskya humida</name>
    <dbReference type="NCBI Taxonomy" id="113566"/>
    <lineage>
        <taxon>Bacteria</taxon>
        <taxon>Bacillati</taxon>
        <taxon>Actinomycetota</taxon>
        <taxon>Actinomycetes</taxon>
        <taxon>Micromonosporales</taxon>
        <taxon>Micromonosporaceae</taxon>
        <taxon>Winogradskya</taxon>
    </lineage>
</organism>
<dbReference type="Pfam" id="PF13561">
    <property type="entry name" value="adh_short_C2"/>
    <property type="match status" value="1"/>
</dbReference>
<evidence type="ECO:0000313" key="4">
    <source>
        <dbReference type="Proteomes" id="UP000603200"/>
    </source>
</evidence>
<proteinExistence type="predicted"/>
<dbReference type="Gene3D" id="3.40.50.720">
    <property type="entry name" value="NAD(P)-binding Rossmann-like Domain"/>
    <property type="match status" value="1"/>
</dbReference>
<keyword evidence="1" id="KW-0521">NADP</keyword>